<dbReference type="OrthoDB" id="60822at2759"/>
<evidence type="ECO:0000313" key="4">
    <source>
        <dbReference type="Proteomes" id="UP000019376"/>
    </source>
</evidence>
<dbReference type="Pfam" id="PF10262">
    <property type="entry name" value="Rdx"/>
    <property type="match status" value="1"/>
</dbReference>
<dbReference type="PhylomeDB" id="S7ZCN1"/>
<dbReference type="HOGENOM" id="CLU_068510_1_2_1"/>
<evidence type="ECO:0008006" key="5">
    <source>
        <dbReference type="Google" id="ProtNLM"/>
    </source>
</evidence>
<reference evidence="3 4" key="1">
    <citation type="journal article" date="2013" name="PLoS ONE">
        <title>Genomic and secretomic analyses reveal unique features of the lignocellulolytic enzyme system of Penicillium decumbens.</title>
        <authorList>
            <person name="Liu G."/>
            <person name="Zhang L."/>
            <person name="Wei X."/>
            <person name="Zou G."/>
            <person name="Qin Y."/>
            <person name="Ma L."/>
            <person name="Li J."/>
            <person name="Zheng H."/>
            <person name="Wang S."/>
            <person name="Wang C."/>
            <person name="Xun L."/>
            <person name="Zhao G.-P."/>
            <person name="Zhou Z."/>
            <person name="Qu Y."/>
        </authorList>
    </citation>
    <scope>NUCLEOTIDE SEQUENCE [LARGE SCALE GENOMIC DNA]</scope>
    <source>
        <strain evidence="4">114-2 / CGMCC 5302</strain>
    </source>
</reference>
<evidence type="ECO:0000256" key="1">
    <source>
        <dbReference type="ARBA" id="ARBA00023284"/>
    </source>
</evidence>
<protein>
    <recommendedName>
        <fullName evidence="5">Selenoprotein W-like protein</fullName>
    </recommendedName>
</protein>
<keyword evidence="1" id="KW-0676">Redox-active center</keyword>
<evidence type="ECO:0000256" key="2">
    <source>
        <dbReference type="SAM" id="MobiDB-lite"/>
    </source>
</evidence>
<dbReference type="eggNOG" id="ENOG502S6UH">
    <property type="taxonomic scope" value="Eukaryota"/>
</dbReference>
<dbReference type="PANTHER" id="PTHR36417:SF2">
    <property type="entry name" value="SELENOPROTEIN DOMAIN PROTEIN (AFU_ORTHOLOGUE AFUA_1G05220)"/>
    <property type="match status" value="1"/>
</dbReference>
<proteinExistence type="predicted"/>
<name>S7ZCN1_PENO1</name>
<dbReference type="PANTHER" id="PTHR36417">
    <property type="entry name" value="SELENOPROTEIN DOMAIN PROTEIN (AFU_ORTHOLOGUE AFUA_1G05220)"/>
    <property type="match status" value="1"/>
</dbReference>
<dbReference type="InterPro" id="IPR036249">
    <property type="entry name" value="Thioredoxin-like_sf"/>
</dbReference>
<dbReference type="InterPro" id="IPR011893">
    <property type="entry name" value="Selenoprotein_Rdx-typ"/>
</dbReference>
<keyword evidence="4" id="KW-1185">Reference proteome</keyword>
<accession>S7ZCN1</accession>
<dbReference type="Gene3D" id="3.40.30.10">
    <property type="entry name" value="Glutaredoxin"/>
    <property type="match status" value="1"/>
</dbReference>
<dbReference type="Proteomes" id="UP000019376">
    <property type="component" value="Unassembled WGS sequence"/>
</dbReference>
<dbReference type="SUPFAM" id="SSF52833">
    <property type="entry name" value="Thioredoxin-like"/>
    <property type="match status" value="1"/>
</dbReference>
<dbReference type="EMBL" id="KB644410">
    <property type="protein sequence ID" value="EPS28034.1"/>
    <property type="molecule type" value="Genomic_DNA"/>
</dbReference>
<gene>
    <name evidence="3" type="ORF">PDE_02979</name>
</gene>
<dbReference type="AlphaFoldDB" id="S7ZCN1"/>
<sequence>MTESGPAATAADSAAASTSTLETTALQRVHLPRIAIQFCTQCRWMLRAAYFAQELLSTFGTDLGEVALIPVTGGIFTITLWHAVQPESSAAGHESSVSTQETLLWDRKRDGGFPEVKVLKSRVRNVIAPNRDLGHTDRALKKDEQQDAEKQTELQEENRMKKKEKDCEDCL</sequence>
<feature type="region of interest" description="Disordered" evidence="2">
    <location>
        <begin position="129"/>
        <end position="171"/>
    </location>
</feature>
<feature type="compositionally biased region" description="Basic and acidic residues" evidence="2">
    <location>
        <begin position="132"/>
        <end position="171"/>
    </location>
</feature>
<organism evidence="3 4">
    <name type="scientific">Penicillium oxalicum (strain 114-2 / CGMCC 5302)</name>
    <name type="common">Penicillium decumbens</name>
    <dbReference type="NCBI Taxonomy" id="933388"/>
    <lineage>
        <taxon>Eukaryota</taxon>
        <taxon>Fungi</taxon>
        <taxon>Dikarya</taxon>
        <taxon>Ascomycota</taxon>
        <taxon>Pezizomycotina</taxon>
        <taxon>Eurotiomycetes</taxon>
        <taxon>Eurotiomycetidae</taxon>
        <taxon>Eurotiales</taxon>
        <taxon>Aspergillaceae</taxon>
        <taxon>Penicillium</taxon>
    </lineage>
</organism>
<evidence type="ECO:0000313" key="3">
    <source>
        <dbReference type="EMBL" id="EPS28034.1"/>
    </source>
</evidence>
<dbReference type="NCBIfam" id="TIGR02174">
    <property type="entry name" value="CXXU_selWTH"/>
    <property type="match status" value="1"/>
</dbReference>